<feature type="region of interest" description="Disordered" evidence="1">
    <location>
        <begin position="17"/>
        <end position="39"/>
    </location>
</feature>
<dbReference type="AlphaFoldDB" id="A0A6N7XJN4"/>
<dbReference type="Proteomes" id="UP000469424">
    <property type="component" value="Unassembled WGS sequence"/>
</dbReference>
<evidence type="ECO:0000313" key="3">
    <source>
        <dbReference type="Proteomes" id="UP000469424"/>
    </source>
</evidence>
<name>A0A6N7XJN4_9FIRM</name>
<protein>
    <submittedName>
        <fullName evidence="2">Uncharacterized protein</fullName>
    </submittedName>
</protein>
<sequence>MECGVRRRAPGLRIKTENKGFAGSRAQTAPALQRGKRKISASGLRIKTENKGFAGSQAQTATALQREKRKIPASGLRIKTKNKGIAGNRAQTAPARKKPPPSVSEWGKRRRLMRNIQFWVPRKTVAGANVFFMGY</sequence>
<organism evidence="2 3">
    <name type="scientific">Mogibacterium kristiansenii</name>
    <dbReference type="NCBI Taxonomy" id="2606708"/>
    <lineage>
        <taxon>Bacteria</taxon>
        <taxon>Bacillati</taxon>
        <taxon>Bacillota</taxon>
        <taxon>Clostridia</taxon>
        <taxon>Peptostreptococcales</taxon>
        <taxon>Anaerovoracaceae</taxon>
        <taxon>Mogibacterium</taxon>
    </lineage>
</organism>
<evidence type="ECO:0000256" key="1">
    <source>
        <dbReference type="SAM" id="MobiDB-lite"/>
    </source>
</evidence>
<dbReference type="EMBL" id="VUNA01000024">
    <property type="protein sequence ID" value="MST71418.1"/>
    <property type="molecule type" value="Genomic_DNA"/>
</dbReference>
<accession>A0A6N7XJN4</accession>
<reference evidence="2 3" key="1">
    <citation type="submission" date="2019-08" db="EMBL/GenBank/DDBJ databases">
        <title>In-depth cultivation of the pig gut microbiome towards novel bacterial diversity and tailored functional studies.</title>
        <authorList>
            <person name="Wylensek D."/>
            <person name="Hitch T.C.A."/>
            <person name="Clavel T."/>
        </authorList>
    </citation>
    <scope>NUCLEOTIDE SEQUENCE [LARGE SCALE GENOMIC DNA]</scope>
    <source>
        <strain evidence="2 3">WCA-MUC-591-APC-4B</strain>
    </source>
</reference>
<dbReference type="RefSeq" id="WP_154554981.1">
    <property type="nucleotide sequence ID" value="NZ_VUNA01000024.1"/>
</dbReference>
<gene>
    <name evidence="2" type="ORF">FYJ65_08890</name>
</gene>
<evidence type="ECO:0000313" key="2">
    <source>
        <dbReference type="EMBL" id="MST71418.1"/>
    </source>
</evidence>
<keyword evidence="3" id="KW-1185">Reference proteome</keyword>
<feature type="region of interest" description="Disordered" evidence="1">
    <location>
        <begin position="57"/>
        <end position="105"/>
    </location>
</feature>
<comment type="caution">
    <text evidence="2">The sequence shown here is derived from an EMBL/GenBank/DDBJ whole genome shotgun (WGS) entry which is preliminary data.</text>
</comment>
<proteinExistence type="predicted"/>